<accession>A0A7D9D385</accession>
<dbReference type="EMBL" id="CABFWN010000006">
    <property type="protein sequence ID" value="VUG20092.1"/>
    <property type="molecule type" value="Genomic_DNA"/>
</dbReference>
<dbReference type="Proteomes" id="UP000478008">
    <property type="component" value="Unassembled WGS sequence"/>
</dbReference>
<dbReference type="SUPFAM" id="SSF48371">
    <property type="entry name" value="ARM repeat"/>
    <property type="match status" value="1"/>
</dbReference>
<evidence type="ECO:0000256" key="3">
    <source>
        <dbReference type="ARBA" id="ARBA00006613"/>
    </source>
</evidence>
<dbReference type="AlphaFoldDB" id="A0A7D9D385"/>
<dbReference type="InterPro" id="IPR016024">
    <property type="entry name" value="ARM-type_fold"/>
</dbReference>
<keyword evidence="8 9" id="KW-0968">Cytoplasmic vesicle</keyword>
<dbReference type="Pfam" id="PF02883">
    <property type="entry name" value="Alpha_adaptinC2"/>
    <property type="match status" value="1"/>
</dbReference>
<evidence type="ECO:0000256" key="5">
    <source>
        <dbReference type="ARBA" id="ARBA00022927"/>
    </source>
</evidence>
<keyword evidence="4 9" id="KW-0813">Transport</keyword>
<dbReference type="PIRSF" id="PIRSF037094">
    <property type="entry name" value="AP1_complex_gamma"/>
    <property type="match status" value="1"/>
</dbReference>
<proteinExistence type="inferred from homology"/>
<keyword evidence="13" id="KW-1185">Reference proteome</keyword>
<evidence type="ECO:0000256" key="8">
    <source>
        <dbReference type="ARBA" id="ARBA00023329"/>
    </source>
</evidence>
<dbReference type="InterPro" id="IPR017107">
    <property type="entry name" value="AP1_complex_gsu"/>
</dbReference>
<dbReference type="Pfam" id="PF01602">
    <property type="entry name" value="Adaptin_N"/>
    <property type="match status" value="1"/>
</dbReference>
<protein>
    <recommendedName>
        <fullName evidence="9">AP-1 complex subunit gamma</fullName>
    </recommendedName>
</protein>
<evidence type="ECO:0000256" key="7">
    <source>
        <dbReference type="ARBA" id="ARBA00023136"/>
    </source>
</evidence>
<keyword evidence="5 9" id="KW-0653">Protein transport</keyword>
<feature type="region of interest" description="Disordered" evidence="10">
    <location>
        <begin position="601"/>
        <end position="639"/>
    </location>
</feature>
<evidence type="ECO:0000256" key="6">
    <source>
        <dbReference type="ARBA" id="ARBA00023034"/>
    </source>
</evidence>
<evidence type="ECO:0000256" key="1">
    <source>
        <dbReference type="ARBA" id="ARBA00004156"/>
    </source>
</evidence>
<dbReference type="SMART" id="SM00809">
    <property type="entry name" value="Alpha_adaptinC2"/>
    <property type="match status" value="1"/>
</dbReference>
<feature type="region of interest" description="Disordered" evidence="10">
    <location>
        <begin position="652"/>
        <end position="671"/>
    </location>
</feature>
<dbReference type="InterPro" id="IPR008152">
    <property type="entry name" value="Clathrin_a/b/g-adaptin_app_Ig"/>
</dbReference>
<dbReference type="PANTHER" id="PTHR22780">
    <property type="entry name" value="ADAPTIN, ALPHA/GAMMA/EPSILON"/>
    <property type="match status" value="1"/>
</dbReference>
<dbReference type="Gene3D" id="1.25.10.10">
    <property type="entry name" value="Leucine-rich Repeat Variant"/>
    <property type="match status" value="1"/>
</dbReference>
<dbReference type="PROSITE" id="PS50180">
    <property type="entry name" value="GAE"/>
    <property type="match status" value="1"/>
</dbReference>
<reference evidence="12 13" key="1">
    <citation type="submission" date="2019-07" db="EMBL/GenBank/DDBJ databases">
        <authorList>
            <person name="Friedrich A."/>
            <person name="Schacherer J."/>
        </authorList>
    </citation>
    <scope>NUCLEOTIDE SEQUENCE [LARGE SCALE GENOMIC DNA]</scope>
</reference>
<dbReference type="GO" id="GO:0006886">
    <property type="term" value="P:intracellular protein transport"/>
    <property type="evidence" value="ECO:0007669"/>
    <property type="project" value="UniProtKB-UniRule"/>
</dbReference>
<organism evidence="12 13">
    <name type="scientific">Dekkera bruxellensis</name>
    <name type="common">Brettanomyces custersii</name>
    <dbReference type="NCBI Taxonomy" id="5007"/>
    <lineage>
        <taxon>Eukaryota</taxon>
        <taxon>Fungi</taxon>
        <taxon>Dikarya</taxon>
        <taxon>Ascomycota</taxon>
        <taxon>Saccharomycotina</taxon>
        <taxon>Pichiomycetes</taxon>
        <taxon>Pichiales</taxon>
        <taxon>Pichiaceae</taxon>
        <taxon>Brettanomyces</taxon>
    </lineage>
</organism>
<name>A0A7D9D385_DEKBR</name>
<gene>
    <name evidence="12" type="primary">APL4</name>
    <name evidence="12" type="ORF">DEBR0S6_07756G</name>
</gene>
<dbReference type="GO" id="GO:0030121">
    <property type="term" value="C:AP-1 adaptor complex"/>
    <property type="evidence" value="ECO:0007669"/>
    <property type="project" value="InterPro"/>
</dbReference>
<evidence type="ECO:0000256" key="10">
    <source>
        <dbReference type="SAM" id="MobiDB-lite"/>
    </source>
</evidence>
<dbReference type="InterPro" id="IPR013041">
    <property type="entry name" value="Clathrin_app_Ig-like_sf"/>
</dbReference>
<comment type="similarity">
    <text evidence="3 9">Belongs to the adaptor complexes large subunit family.</text>
</comment>
<feature type="compositionally biased region" description="Polar residues" evidence="10">
    <location>
        <begin position="661"/>
        <end position="671"/>
    </location>
</feature>
<keyword evidence="7 9" id="KW-0472">Membrane</keyword>
<evidence type="ECO:0000259" key="11">
    <source>
        <dbReference type="PROSITE" id="PS50180"/>
    </source>
</evidence>
<dbReference type="SUPFAM" id="SSF49348">
    <property type="entry name" value="Clathrin adaptor appendage domain"/>
    <property type="match status" value="1"/>
</dbReference>
<sequence length="845" mass="94339">MGSLRSFIRAVRSSRTIADERAVIRKESAKVRTAFRDPHLDEPHLRKNIEKLLYLYILGEPTSFGQVECLKLLTSRSYINKRLGYLAAMLILDENQEILTLLTNSLDIDIKSTNPYVAGLALCTLGNIASPELAKDLYADVDRMLDNDPNHSSNISTPYLRKKATIVAAKLIDKDPDLSELFIGRIPMLLREKSHGVLLGALHLVRETFIHDPTSREILRKQAPVILSHLRFLVSTGYSPEYDVRSVPDPFLYCSLLQTLRCLLDKDDNNPNLEALNDLLAQVCARLENSKGSGYAVLYEAVQTIFAINSDSSLKVLGINILSKFLSLKDNNTRYVALNTLLSVIEYEPLAVQRHRNIVVGCLQDGDISIRRRALELTFAIMNNQNIRMLTKELLKFLGRSEEDNDLKSYITTQFTLACYKYSPGLEWTFHTLIQLLEKAGDYFSDDILSSILALTMQNEDKELTKKLVIHLIAASSSPDAASEFGLSLITIWCLGEYGDLVVGMPNYKSGKLITEKQEVDQLELLLNASILKKSSRRDQIRLYILTASLKLSSRFKSAKQIEHLRQMINKFKNDTNLEIQIRAIEYTEIFTETKTIKRGLLERMPPPPRKEHQGIALFDREAGREKTSSGESDQKKDTGEMLLDLLDDEDDVDDQKAEESTSGNAGISESKNGALDILNDIFGDTGMSHNAQQPAKKQSTSNKDILDLFGSVRGASTTKKTEAVDKISIPETAITAYDDGNIYCGVDVESIGDGKANLDIIVKNISSASTINGITVLCAVTKKQKLDLSALTQRELAPKELGKLKAKILGPSGSKVKLRVRLSYNVGGEKIQRQFDFAGIQKRL</sequence>
<evidence type="ECO:0000313" key="12">
    <source>
        <dbReference type="EMBL" id="VUG20092.1"/>
    </source>
</evidence>
<feature type="domain" description="GAE" evidence="11">
    <location>
        <begin position="730"/>
        <end position="842"/>
    </location>
</feature>
<dbReference type="InterPro" id="IPR008153">
    <property type="entry name" value="GAE_dom"/>
</dbReference>
<dbReference type="InterPro" id="IPR002553">
    <property type="entry name" value="Clathrin/coatomer_adapt-like_N"/>
</dbReference>
<dbReference type="GO" id="GO:0005829">
    <property type="term" value="C:cytosol"/>
    <property type="evidence" value="ECO:0007669"/>
    <property type="project" value="GOC"/>
</dbReference>
<evidence type="ECO:0000256" key="2">
    <source>
        <dbReference type="ARBA" id="ARBA00004555"/>
    </source>
</evidence>
<dbReference type="Gene3D" id="2.60.40.1230">
    <property type="match status" value="1"/>
</dbReference>
<dbReference type="InterPro" id="IPR050840">
    <property type="entry name" value="Adaptor_Complx_Large_Subunit"/>
</dbReference>
<evidence type="ECO:0000256" key="4">
    <source>
        <dbReference type="ARBA" id="ARBA00022448"/>
    </source>
</evidence>
<dbReference type="GO" id="GO:0016482">
    <property type="term" value="P:cytosolic transport"/>
    <property type="evidence" value="ECO:0007669"/>
    <property type="project" value="UniProtKB-ARBA"/>
</dbReference>
<comment type="subcellular location">
    <subcellularLocation>
        <location evidence="1">Cytoplasmic vesicle membrane</location>
    </subcellularLocation>
    <subcellularLocation>
        <location evidence="2">Golgi apparatus</location>
    </subcellularLocation>
</comment>
<evidence type="ECO:0000313" key="13">
    <source>
        <dbReference type="Proteomes" id="UP000478008"/>
    </source>
</evidence>
<dbReference type="GO" id="GO:0016192">
    <property type="term" value="P:vesicle-mediated transport"/>
    <property type="evidence" value="ECO:0007669"/>
    <property type="project" value="InterPro"/>
</dbReference>
<keyword evidence="6 9" id="KW-0333">Golgi apparatus</keyword>
<evidence type="ECO:0000256" key="9">
    <source>
        <dbReference type="PIRNR" id="PIRNR037094"/>
    </source>
</evidence>
<dbReference type="InterPro" id="IPR011989">
    <property type="entry name" value="ARM-like"/>
</dbReference>
<feature type="compositionally biased region" description="Basic and acidic residues" evidence="10">
    <location>
        <begin position="609"/>
        <end position="639"/>
    </location>
</feature>